<comment type="subcellular location">
    <subcellularLocation>
        <location evidence="1">Cell outer membrane</location>
    </subcellularLocation>
</comment>
<evidence type="ECO:0000313" key="4">
    <source>
        <dbReference type="EMBL" id="MET3528530.1"/>
    </source>
</evidence>
<dbReference type="RefSeq" id="WP_354298399.1">
    <property type="nucleotide sequence ID" value="NZ_JBEPLU010000003.1"/>
</dbReference>
<evidence type="ECO:0000256" key="2">
    <source>
        <dbReference type="ARBA" id="ARBA00023136"/>
    </source>
</evidence>
<dbReference type="PANTHER" id="PTHR47234:SF2">
    <property type="entry name" value="TONB-DEPENDENT RECEPTOR"/>
    <property type="match status" value="1"/>
</dbReference>
<comment type="caution">
    <text evidence="4">The sequence shown here is derived from an EMBL/GenBank/DDBJ whole genome shotgun (WGS) entry which is preliminary data.</text>
</comment>
<dbReference type="EMBL" id="JBEPLU010000003">
    <property type="protein sequence ID" value="MET3528530.1"/>
    <property type="molecule type" value="Genomic_DNA"/>
</dbReference>
<evidence type="ECO:0000313" key="5">
    <source>
        <dbReference type="Proteomes" id="UP001549110"/>
    </source>
</evidence>
<evidence type="ECO:0000256" key="1">
    <source>
        <dbReference type="ARBA" id="ARBA00004442"/>
    </source>
</evidence>
<keyword evidence="5" id="KW-1185">Reference proteome</keyword>
<sequence>MKTLGSPDLTNVQVSTASVGAIFTPFGQDRLRFSLDYSQIRKTDAVFTPTYQTIIDNEDNWRGRILRAPLTDADRALGYAAGRVVEFDARPQNGSELVIDTLDGQFTSSLPFGGGQLQLYGDATYFLRQSQKEPFHARIDQIAFLGRPLAWKGNMGADWTRGPVTLGANLQYYDSYRIYPPTASASAATQTIAYQGSERIPSQTYLDLRTSWRPPAGFAGAHRARIDFGVVNVLDKAPPRESSFALTQIYGTSGPPLPGYSRYGDPRRRRFVVTLSTTF</sequence>
<dbReference type="InterPro" id="IPR036942">
    <property type="entry name" value="Beta-barrel_TonB_sf"/>
</dbReference>
<dbReference type="Gene3D" id="2.40.170.20">
    <property type="entry name" value="TonB-dependent receptor, beta-barrel domain"/>
    <property type="match status" value="1"/>
</dbReference>
<keyword evidence="2" id="KW-0472">Membrane</keyword>
<gene>
    <name evidence="4" type="ORF">ABID41_003669</name>
</gene>
<name>A0ABV2ENC2_9CAUL</name>
<evidence type="ECO:0008006" key="6">
    <source>
        <dbReference type="Google" id="ProtNLM"/>
    </source>
</evidence>
<protein>
    <recommendedName>
        <fullName evidence="6">TonB-dependent receptor-like beta-barrel domain-containing protein</fullName>
    </recommendedName>
</protein>
<dbReference type="Proteomes" id="UP001549110">
    <property type="component" value="Unassembled WGS sequence"/>
</dbReference>
<reference evidence="4 5" key="1">
    <citation type="submission" date="2024-06" db="EMBL/GenBank/DDBJ databases">
        <title>Genomic Encyclopedia of Type Strains, Phase IV (KMG-IV): sequencing the most valuable type-strain genomes for metagenomic binning, comparative biology and taxonomic classification.</title>
        <authorList>
            <person name="Goeker M."/>
        </authorList>
    </citation>
    <scope>NUCLEOTIDE SEQUENCE [LARGE SCALE GENOMIC DNA]</scope>
    <source>
        <strain evidence="4 5">DSM 17809</strain>
    </source>
</reference>
<accession>A0ABV2ENC2</accession>
<dbReference type="PANTHER" id="PTHR47234">
    <property type="match status" value="1"/>
</dbReference>
<dbReference type="SUPFAM" id="SSF56935">
    <property type="entry name" value="Porins"/>
    <property type="match status" value="1"/>
</dbReference>
<evidence type="ECO:0000256" key="3">
    <source>
        <dbReference type="ARBA" id="ARBA00023237"/>
    </source>
</evidence>
<organism evidence="4 5">
    <name type="scientific">Phenylobacterium koreense</name>
    <dbReference type="NCBI Taxonomy" id="266125"/>
    <lineage>
        <taxon>Bacteria</taxon>
        <taxon>Pseudomonadati</taxon>
        <taxon>Pseudomonadota</taxon>
        <taxon>Alphaproteobacteria</taxon>
        <taxon>Caulobacterales</taxon>
        <taxon>Caulobacteraceae</taxon>
        <taxon>Phenylobacterium</taxon>
    </lineage>
</organism>
<proteinExistence type="predicted"/>
<keyword evidence="3" id="KW-0998">Cell outer membrane</keyword>